<dbReference type="EMBL" id="NPDP01000027">
    <property type="protein sequence ID" value="PJZ29059.1"/>
    <property type="molecule type" value="Genomic_DNA"/>
</dbReference>
<comment type="similarity">
    <text evidence="1">Belongs to the ParB family.</text>
</comment>
<dbReference type="Gene3D" id="1.10.10.2830">
    <property type="match status" value="1"/>
</dbReference>
<evidence type="ECO:0000313" key="4">
    <source>
        <dbReference type="EMBL" id="PJZ29059.1"/>
    </source>
</evidence>
<dbReference type="RefSeq" id="WP_100738795.1">
    <property type="nucleotide sequence ID" value="NZ_NPDO01000015.1"/>
</dbReference>
<feature type="region of interest" description="Disordered" evidence="2">
    <location>
        <begin position="1"/>
        <end position="28"/>
    </location>
</feature>
<evidence type="ECO:0000256" key="1">
    <source>
        <dbReference type="ARBA" id="ARBA00006295"/>
    </source>
</evidence>
<feature type="domain" description="ParB-like N-terminal" evidence="3">
    <location>
        <begin position="57"/>
        <end position="148"/>
    </location>
</feature>
<protein>
    <submittedName>
        <fullName evidence="4">Chromosome partitioning protein ParB</fullName>
    </submittedName>
</protein>
<dbReference type="NCBIfam" id="TIGR00180">
    <property type="entry name" value="parB_part"/>
    <property type="match status" value="1"/>
</dbReference>
<name>A0ABX4N6P6_9LEPT</name>
<dbReference type="Pfam" id="PF02195">
    <property type="entry name" value="ParB_N"/>
    <property type="match status" value="1"/>
</dbReference>
<evidence type="ECO:0000256" key="2">
    <source>
        <dbReference type="SAM" id="MobiDB-lite"/>
    </source>
</evidence>
<evidence type="ECO:0000259" key="3">
    <source>
        <dbReference type="SMART" id="SM00470"/>
    </source>
</evidence>
<dbReference type="Proteomes" id="UP000231919">
    <property type="component" value="Unassembled WGS sequence"/>
</dbReference>
<gene>
    <name evidence="4" type="ORF">CH378_14300</name>
</gene>
<evidence type="ECO:0000313" key="5">
    <source>
        <dbReference type="Proteomes" id="UP000231919"/>
    </source>
</evidence>
<dbReference type="PANTHER" id="PTHR33375">
    <property type="entry name" value="CHROMOSOME-PARTITIONING PROTEIN PARB-RELATED"/>
    <property type="match status" value="1"/>
</dbReference>
<feature type="compositionally biased region" description="Basic and acidic residues" evidence="2">
    <location>
        <begin position="263"/>
        <end position="279"/>
    </location>
</feature>
<sequence>MANPKRNRDIGQSFGLTDAPAPENKQPEAHNNILLKALNDSKQTAETGSRAGIGEIQYIPIALIKSKDNPRKTFTEESLNELADNIKKIGLLQPIAVRKTSDGYDLIYGERRLRAFKINNETLIPAIVKNIKQLNTELIPEIKLMENLHREDLSDFEIALSLTEIKNRLKLSDNDLRSHVNKSLSWVKHKLIHANTANKLIELGKNEESMISFLDKLSTTAIVDLQPIIASHKESALGLIESHIKKGTVPIRDEIREFAKSFKNRPDKNSNSKKKESGKEMAALSQKEIREKISDIMKEISRLNKLKSKFEKMLKK</sequence>
<comment type="caution">
    <text evidence="4">The sequence shown here is derived from an EMBL/GenBank/DDBJ whole genome shotgun (WGS) entry which is preliminary data.</text>
</comment>
<dbReference type="InterPro" id="IPR050336">
    <property type="entry name" value="Chromosome_partition/occlusion"/>
</dbReference>
<dbReference type="Gene3D" id="3.90.1530.30">
    <property type="match status" value="1"/>
</dbReference>
<dbReference type="PANTHER" id="PTHR33375:SF1">
    <property type="entry name" value="CHROMOSOME-PARTITIONING PROTEIN PARB-RELATED"/>
    <property type="match status" value="1"/>
</dbReference>
<feature type="region of interest" description="Disordered" evidence="2">
    <location>
        <begin position="263"/>
        <end position="284"/>
    </location>
</feature>
<dbReference type="SUPFAM" id="SSF110849">
    <property type="entry name" value="ParB/Sulfiredoxin"/>
    <property type="match status" value="1"/>
</dbReference>
<keyword evidence="5" id="KW-1185">Reference proteome</keyword>
<organism evidence="4 5">
    <name type="scientific">Leptospira kmetyi</name>
    <dbReference type="NCBI Taxonomy" id="408139"/>
    <lineage>
        <taxon>Bacteria</taxon>
        <taxon>Pseudomonadati</taxon>
        <taxon>Spirochaetota</taxon>
        <taxon>Spirochaetia</taxon>
        <taxon>Leptospirales</taxon>
        <taxon>Leptospiraceae</taxon>
        <taxon>Leptospira</taxon>
    </lineage>
</organism>
<accession>A0ABX4N6P6</accession>
<dbReference type="InterPro" id="IPR003115">
    <property type="entry name" value="ParB_N"/>
</dbReference>
<reference evidence="4 5" key="1">
    <citation type="submission" date="2017-07" db="EMBL/GenBank/DDBJ databases">
        <title>Leptospira spp. isolated from tropical soils.</title>
        <authorList>
            <person name="Thibeaux R."/>
            <person name="Iraola G."/>
            <person name="Ferres I."/>
            <person name="Bierque E."/>
            <person name="Girault D."/>
            <person name="Soupe-Gilbert M.-E."/>
            <person name="Picardeau M."/>
            <person name="Goarant C."/>
        </authorList>
    </citation>
    <scope>NUCLEOTIDE SEQUENCE [LARGE SCALE GENOMIC DNA]</scope>
    <source>
        <strain evidence="4 5">JW2-C-B1</strain>
    </source>
</reference>
<proteinExistence type="inferred from homology"/>
<dbReference type="SMART" id="SM00470">
    <property type="entry name" value="ParB"/>
    <property type="match status" value="1"/>
</dbReference>
<dbReference type="InterPro" id="IPR004437">
    <property type="entry name" value="ParB/RepB/Spo0J"/>
</dbReference>
<dbReference type="InterPro" id="IPR036086">
    <property type="entry name" value="ParB/Sulfiredoxin_sf"/>
</dbReference>